<gene>
    <name evidence="2" type="ORF">DT99_36595</name>
</gene>
<reference evidence="2" key="1">
    <citation type="submission" date="2014-04" db="EMBL/GenBank/DDBJ databases">
        <title>In planta biocontrol of soil-borne Fusarium wilt of banana through a plant endophytic bacterium, Burkholderia cenocepacia 869T2.</title>
        <authorList>
            <person name="Ho Y.-N."/>
            <person name="Chiang H.-M."/>
            <person name="Chao C.-P."/>
            <person name="Su C.-C."/>
            <person name="Hsu H.-F."/>
            <person name="Guo C.-T."/>
            <person name="Hsieh J.-L."/>
            <person name="Huang C.-C."/>
        </authorList>
    </citation>
    <scope>NUCLEOTIDE SEQUENCE [LARGE SCALE GENOMIC DNA]</scope>
    <source>
        <strain evidence="2">869T2</strain>
    </source>
</reference>
<protein>
    <submittedName>
        <fullName evidence="2">Membrane protein</fullName>
    </submittedName>
</protein>
<feature type="transmembrane region" description="Helical" evidence="1">
    <location>
        <begin position="42"/>
        <end position="66"/>
    </location>
</feature>
<keyword evidence="1" id="KW-1133">Transmembrane helix</keyword>
<feature type="transmembrane region" description="Helical" evidence="1">
    <location>
        <begin position="161"/>
        <end position="180"/>
    </location>
</feature>
<sequence length="205" mass="23103">MLTLAILFLLILLLNLMPAFAPPTWMAMSWVGFNLPDGNPLIFAIVAAGAATTGRVILATFARSLVRSRWMRESDRENIDVAARWLRRHRTLTTGAFFFYALSPLPSNYLFIAYGLSGLPLRIIAAAFFVGRATTYAIWAHLGRFASTRLDVESELEGTYLGGYFVVTQLVLLGLVFVLMKLDWRALFNERRLTFRRGHRPRSSG</sequence>
<dbReference type="EMBL" id="JJOA01000083">
    <property type="protein sequence ID" value="KEA54789.1"/>
    <property type="molecule type" value="Genomic_DNA"/>
</dbReference>
<name>A0A071M1H7_9BURK</name>
<organism evidence="2">
    <name type="scientific">Burkholderia cenocepacia</name>
    <dbReference type="NCBI Taxonomy" id="95486"/>
    <lineage>
        <taxon>Bacteria</taxon>
        <taxon>Pseudomonadati</taxon>
        <taxon>Pseudomonadota</taxon>
        <taxon>Betaproteobacteria</taxon>
        <taxon>Burkholderiales</taxon>
        <taxon>Burkholderiaceae</taxon>
        <taxon>Burkholderia</taxon>
        <taxon>Burkholderia cepacia complex</taxon>
    </lineage>
</organism>
<feature type="transmembrane region" description="Helical" evidence="1">
    <location>
        <begin position="123"/>
        <end position="140"/>
    </location>
</feature>
<accession>A0A071M1H7</accession>
<proteinExistence type="predicted"/>
<comment type="caution">
    <text evidence="2">The sequence shown here is derived from an EMBL/GenBank/DDBJ whole genome shotgun (WGS) entry which is preliminary data.</text>
</comment>
<feature type="transmembrane region" description="Helical" evidence="1">
    <location>
        <begin position="97"/>
        <end position="117"/>
    </location>
</feature>
<keyword evidence="1" id="KW-0812">Transmembrane</keyword>
<dbReference type="AlphaFoldDB" id="A0A071M1H7"/>
<evidence type="ECO:0000256" key="1">
    <source>
        <dbReference type="SAM" id="Phobius"/>
    </source>
</evidence>
<dbReference type="OrthoDB" id="9090138at2"/>
<keyword evidence="1" id="KW-0472">Membrane</keyword>
<evidence type="ECO:0000313" key="2">
    <source>
        <dbReference type="EMBL" id="KEA54789.1"/>
    </source>
</evidence>